<feature type="DNA-binding region" description="OmpR/PhoB-type" evidence="7">
    <location>
        <begin position="128"/>
        <end position="226"/>
    </location>
</feature>
<dbReference type="FunFam" id="1.10.10.10:FF:000005">
    <property type="entry name" value="Two-component system response regulator"/>
    <property type="match status" value="1"/>
</dbReference>
<dbReference type="CDD" id="cd00383">
    <property type="entry name" value="trans_reg_C"/>
    <property type="match status" value="1"/>
</dbReference>
<dbReference type="Gene3D" id="1.10.10.10">
    <property type="entry name" value="Winged helix-like DNA-binding domain superfamily/Winged helix DNA-binding domain"/>
    <property type="match status" value="1"/>
</dbReference>
<dbReference type="RefSeq" id="WP_069666397.1">
    <property type="nucleotide sequence ID" value="NZ_JAPFIM010000026.1"/>
</dbReference>
<keyword evidence="3" id="KW-0805">Transcription regulation</keyword>
<dbReference type="SMART" id="SM00862">
    <property type="entry name" value="Trans_reg_C"/>
    <property type="match status" value="1"/>
</dbReference>
<organism evidence="11 12">
    <name type="scientific">Vibrio europaeus</name>
    <dbReference type="NCBI Taxonomy" id="300876"/>
    <lineage>
        <taxon>Bacteria</taxon>
        <taxon>Pseudomonadati</taxon>
        <taxon>Pseudomonadota</taxon>
        <taxon>Gammaproteobacteria</taxon>
        <taxon>Vibrionales</taxon>
        <taxon>Vibrionaceae</taxon>
        <taxon>Vibrio</taxon>
        <taxon>Vibrio oreintalis group</taxon>
    </lineage>
</organism>
<dbReference type="Gene3D" id="3.40.50.2300">
    <property type="match status" value="1"/>
</dbReference>
<dbReference type="PANTHER" id="PTHR48111:SF76">
    <property type="entry name" value="TWO-COMPONENT RESPONSE REGULATOR"/>
    <property type="match status" value="1"/>
</dbReference>
<sequence length="228" mass="26081">MKILLVEDNVEQSRFLSHSLEQSGHQTDRAENGKLGLICALQNNYDVVICDRMMPEMDGLQMIQALRAGGNRTPVLVLSALDSVEERVKGLRSGGDDYLVKPYAYTELLARIEVLARRPSESQSQANNTELRLDSLSLDIYTRKAKRGEVDIALNTREYQILLYLMENRGRIVTRTMLLEKVWNHHFDPQTNVIDVHISRLRKKIDLDGYKPLLHTVRGAGYVMEERS</sequence>
<dbReference type="InterPro" id="IPR001867">
    <property type="entry name" value="OmpR/PhoB-type_DNA-bd"/>
</dbReference>
<evidence type="ECO:0000256" key="3">
    <source>
        <dbReference type="ARBA" id="ARBA00023015"/>
    </source>
</evidence>
<dbReference type="SMART" id="SM00448">
    <property type="entry name" value="REC"/>
    <property type="match status" value="1"/>
</dbReference>
<dbReference type="EMBL" id="JAPFIT010000018">
    <property type="protein sequence ID" value="MDC5741824.1"/>
    <property type="molecule type" value="Genomic_DNA"/>
</dbReference>
<comment type="caution">
    <text evidence="11">The sequence shown here is derived from an EMBL/GenBank/DDBJ whole genome shotgun (WGS) entry which is preliminary data.</text>
</comment>
<evidence type="ECO:0000256" key="1">
    <source>
        <dbReference type="ARBA" id="ARBA00022553"/>
    </source>
</evidence>
<gene>
    <name evidence="11" type="ORF">AZ468_04950</name>
    <name evidence="10" type="ORF">OPW20_17250</name>
</gene>
<dbReference type="EMBL" id="LUAX01000001">
    <property type="protein sequence ID" value="OAN00474.1"/>
    <property type="molecule type" value="Genomic_DNA"/>
</dbReference>
<accession>A0A178JE79</accession>
<reference evidence="11 12" key="1">
    <citation type="submission" date="2016-03" db="EMBL/GenBank/DDBJ databases">
        <title>Draft genome sequence of the Vibrio tubiashii subs. europaeus.</title>
        <authorList>
            <person name="Spinard E."/>
            <person name="Dubert J."/>
            <person name="Nelson D.R."/>
            <person name="Barja J.L."/>
        </authorList>
    </citation>
    <scope>NUCLEOTIDE SEQUENCE [LARGE SCALE GENOMIC DNA]</scope>
    <source>
        <strain evidence="12">PP-638</strain>
        <strain evidence="11">PP2-638</strain>
    </source>
</reference>
<dbReference type="GO" id="GO:0005829">
    <property type="term" value="C:cytosol"/>
    <property type="evidence" value="ECO:0007669"/>
    <property type="project" value="TreeGrafter"/>
</dbReference>
<dbReference type="PROSITE" id="PS51755">
    <property type="entry name" value="OMPR_PHOB"/>
    <property type="match status" value="1"/>
</dbReference>
<dbReference type="OrthoDB" id="4127888at2"/>
<evidence type="ECO:0000256" key="2">
    <source>
        <dbReference type="ARBA" id="ARBA00023012"/>
    </source>
</evidence>
<dbReference type="Proteomes" id="UP001150001">
    <property type="component" value="Unassembled WGS sequence"/>
</dbReference>
<dbReference type="InterPro" id="IPR001789">
    <property type="entry name" value="Sig_transdc_resp-reg_receiver"/>
</dbReference>
<keyword evidence="4 7" id="KW-0238">DNA-binding</keyword>
<protein>
    <submittedName>
        <fullName evidence="11">DNA-binding response regulator</fullName>
    </submittedName>
    <submittedName>
        <fullName evidence="10">Response regulator transcription factor</fullName>
    </submittedName>
</protein>
<keyword evidence="2" id="KW-0902">Two-component regulatory system</keyword>
<dbReference type="InterPro" id="IPR011006">
    <property type="entry name" value="CheY-like_superfamily"/>
</dbReference>
<dbReference type="Gene3D" id="6.10.250.690">
    <property type="match status" value="1"/>
</dbReference>
<dbReference type="GO" id="GO:0000976">
    <property type="term" value="F:transcription cis-regulatory region binding"/>
    <property type="evidence" value="ECO:0007669"/>
    <property type="project" value="TreeGrafter"/>
</dbReference>
<feature type="modified residue" description="4-aspartylphosphate" evidence="6">
    <location>
        <position position="51"/>
    </location>
</feature>
<dbReference type="Proteomes" id="UP000094761">
    <property type="component" value="Unassembled WGS sequence"/>
</dbReference>
<name>A0A178JE79_9VIBR</name>
<dbReference type="GO" id="GO:0000156">
    <property type="term" value="F:phosphorelay response regulator activity"/>
    <property type="evidence" value="ECO:0007669"/>
    <property type="project" value="TreeGrafter"/>
</dbReference>
<dbReference type="GO" id="GO:0032993">
    <property type="term" value="C:protein-DNA complex"/>
    <property type="evidence" value="ECO:0007669"/>
    <property type="project" value="TreeGrafter"/>
</dbReference>
<keyword evidence="13" id="KW-1185">Reference proteome</keyword>
<evidence type="ECO:0000313" key="11">
    <source>
        <dbReference type="EMBL" id="OAN00474.1"/>
    </source>
</evidence>
<evidence type="ECO:0000259" key="8">
    <source>
        <dbReference type="PROSITE" id="PS50110"/>
    </source>
</evidence>
<evidence type="ECO:0000256" key="4">
    <source>
        <dbReference type="ARBA" id="ARBA00023125"/>
    </source>
</evidence>
<dbReference type="PANTHER" id="PTHR48111">
    <property type="entry name" value="REGULATOR OF RPOS"/>
    <property type="match status" value="1"/>
</dbReference>
<dbReference type="SUPFAM" id="SSF52172">
    <property type="entry name" value="CheY-like"/>
    <property type="match status" value="1"/>
</dbReference>
<dbReference type="GeneID" id="78075029"/>
<keyword evidence="5" id="KW-0804">Transcription</keyword>
<dbReference type="GO" id="GO:0006355">
    <property type="term" value="P:regulation of DNA-templated transcription"/>
    <property type="evidence" value="ECO:0007669"/>
    <property type="project" value="InterPro"/>
</dbReference>
<feature type="domain" description="Response regulatory" evidence="8">
    <location>
        <begin position="2"/>
        <end position="116"/>
    </location>
</feature>
<evidence type="ECO:0000256" key="5">
    <source>
        <dbReference type="ARBA" id="ARBA00023163"/>
    </source>
</evidence>
<dbReference type="InterPro" id="IPR039420">
    <property type="entry name" value="WalR-like"/>
</dbReference>
<evidence type="ECO:0000313" key="12">
    <source>
        <dbReference type="Proteomes" id="UP000094761"/>
    </source>
</evidence>
<feature type="domain" description="OmpR/PhoB-type" evidence="9">
    <location>
        <begin position="128"/>
        <end position="226"/>
    </location>
</feature>
<dbReference type="PROSITE" id="PS50110">
    <property type="entry name" value="RESPONSE_REGULATORY"/>
    <property type="match status" value="1"/>
</dbReference>
<dbReference type="Pfam" id="PF00072">
    <property type="entry name" value="Response_reg"/>
    <property type="match status" value="1"/>
</dbReference>
<dbReference type="InterPro" id="IPR036388">
    <property type="entry name" value="WH-like_DNA-bd_sf"/>
</dbReference>
<evidence type="ECO:0000313" key="13">
    <source>
        <dbReference type="Proteomes" id="UP001150001"/>
    </source>
</evidence>
<evidence type="ECO:0000259" key="9">
    <source>
        <dbReference type="PROSITE" id="PS51755"/>
    </source>
</evidence>
<evidence type="ECO:0000256" key="6">
    <source>
        <dbReference type="PROSITE-ProRule" id="PRU00169"/>
    </source>
</evidence>
<evidence type="ECO:0000313" key="10">
    <source>
        <dbReference type="EMBL" id="MDC5741824.1"/>
    </source>
</evidence>
<proteinExistence type="predicted"/>
<keyword evidence="1 6" id="KW-0597">Phosphoprotein</keyword>
<reference evidence="10" key="2">
    <citation type="submission" date="2022-11" db="EMBL/GenBank/DDBJ databases">
        <title>Role of the vibriolysin VemA secreted by the emergent pathogen Vibrio europaeus in the colonization of Manila clam mucus.</title>
        <authorList>
            <person name="Martinez C."/>
            <person name="Rodriguez S."/>
            <person name="Vences A."/>
            <person name="Barja J.L."/>
            <person name="Toranzo A.E."/>
            <person name="Dubert J."/>
        </authorList>
    </citation>
    <scope>NUCLEOTIDE SEQUENCE</scope>
    <source>
        <strain evidence="10">3454</strain>
    </source>
</reference>
<evidence type="ECO:0000256" key="7">
    <source>
        <dbReference type="PROSITE-ProRule" id="PRU01091"/>
    </source>
</evidence>
<dbReference type="AlphaFoldDB" id="A0A178JE79"/>
<dbReference type="Pfam" id="PF00486">
    <property type="entry name" value="Trans_reg_C"/>
    <property type="match status" value="1"/>
</dbReference>